<dbReference type="Ensembl" id="ENSSSUT00005024451.1">
    <property type="protein sequence ID" value="ENSSSUP00005021383.1"/>
    <property type="gene ID" value="ENSSSUG00005013900.1"/>
</dbReference>
<dbReference type="PANTHER" id="PTHR10044:SF163">
    <property type="entry name" value="BACULOVIRAL IAP REPEAT-CONTAINING PROTEIN 7"/>
    <property type="match status" value="1"/>
</dbReference>
<accession>A0A673U7B6</accession>
<dbReference type="Gene3D" id="1.10.1170.10">
    <property type="entry name" value="Inhibitor Of Apoptosis Protein (2mihbC-IAP-1), Chain A"/>
    <property type="match status" value="1"/>
</dbReference>
<dbReference type="GO" id="GO:0008270">
    <property type="term" value="F:zinc ion binding"/>
    <property type="evidence" value="ECO:0007669"/>
    <property type="project" value="UniProtKB-KW"/>
</dbReference>
<evidence type="ECO:0000256" key="5">
    <source>
        <dbReference type="ARBA" id="ARBA00022679"/>
    </source>
</evidence>
<comment type="subcellular location">
    <subcellularLocation>
        <location evidence="2">Cytoplasm</location>
    </subcellularLocation>
</comment>
<dbReference type="GO" id="GO:0031398">
    <property type="term" value="P:positive regulation of protein ubiquitination"/>
    <property type="evidence" value="ECO:0007669"/>
    <property type="project" value="TreeGrafter"/>
</dbReference>
<feature type="domain" description="RING-type" evidence="14">
    <location>
        <begin position="224"/>
        <end position="256"/>
    </location>
</feature>
<evidence type="ECO:0000256" key="7">
    <source>
        <dbReference type="ARBA" id="ARBA00022723"/>
    </source>
</evidence>
<dbReference type="GO" id="GO:0006915">
    <property type="term" value="P:apoptotic process"/>
    <property type="evidence" value="ECO:0007669"/>
    <property type="project" value="UniProtKB-KW"/>
</dbReference>
<evidence type="ECO:0000256" key="13">
    <source>
        <dbReference type="SAM" id="MobiDB-lite"/>
    </source>
</evidence>
<feature type="region of interest" description="Disordered" evidence="13">
    <location>
        <begin position="140"/>
        <end position="177"/>
    </location>
</feature>
<organism evidence="15 16">
    <name type="scientific">Suricata suricatta</name>
    <name type="common">Meerkat</name>
    <dbReference type="NCBI Taxonomy" id="37032"/>
    <lineage>
        <taxon>Eukaryota</taxon>
        <taxon>Metazoa</taxon>
        <taxon>Chordata</taxon>
        <taxon>Craniata</taxon>
        <taxon>Vertebrata</taxon>
        <taxon>Euteleostomi</taxon>
        <taxon>Mammalia</taxon>
        <taxon>Eutheria</taxon>
        <taxon>Laurasiatheria</taxon>
        <taxon>Carnivora</taxon>
        <taxon>Feliformia</taxon>
        <taxon>Herpestidae</taxon>
        <taxon>Suricata</taxon>
    </lineage>
</organism>
<reference evidence="15 16" key="1">
    <citation type="submission" date="2019-05" db="EMBL/GenBank/DDBJ databases">
        <title>A Chromosome-scale Meerkat (S. suricatta) Genome Assembly.</title>
        <authorList>
            <person name="Dudchenko O."/>
            <person name="Lieberman Aiden E."/>
            <person name="Tung J."/>
            <person name="Barreiro L.B."/>
            <person name="Clutton-Brock T.H."/>
        </authorList>
    </citation>
    <scope>NUCLEOTIDE SEQUENCE [LARGE SCALE GENOMIC DNA]</scope>
</reference>
<comment type="catalytic activity">
    <reaction evidence="1">
        <text>S-ubiquitinyl-[E2 ubiquitin-conjugating enzyme]-L-cysteine + [acceptor protein]-L-lysine = [E2 ubiquitin-conjugating enzyme]-L-cysteine + N(6)-ubiquitinyl-[acceptor protein]-L-lysine.</text>
        <dbReference type="EC" id="2.3.2.27"/>
    </reaction>
</comment>
<dbReference type="PROSITE" id="PS50089">
    <property type="entry name" value="ZF_RING_2"/>
    <property type="match status" value="1"/>
</dbReference>
<keyword evidence="11" id="KW-0832">Ubl conjugation</keyword>
<dbReference type="PROSITE" id="PS00518">
    <property type="entry name" value="ZF_RING_1"/>
    <property type="match status" value="1"/>
</dbReference>
<reference evidence="15" key="3">
    <citation type="submission" date="2025-09" db="UniProtKB">
        <authorList>
            <consortium name="Ensembl"/>
        </authorList>
    </citation>
    <scope>IDENTIFICATION</scope>
</reference>
<dbReference type="GO" id="GO:0061630">
    <property type="term" value="F:ubiquitin protein ligase activity"/>
    <property type="evidence" value="ECO:0007669"/>
    <property type="project" value="UniProtKB-EC"/>
</dbReference>
<dbReference type="GO" id="GO:0043027">
    <property type="term" value="F:cysteine-type endopeptidase inhibitor activity involved in apoptotic process"/>
    <property type="evidence" value="ECO:0007669"/>
    <property type="project" value="TreeGrafter"/>
</dbReference>
<keyword evidence="8 12" id="KW-0863">Zinc-finger</keyword>
<dbReference type="InterPro" id="IPR001841">
    <property type="entry name" value="Znf_RING"/>
</dbReference>
<keyword evidence="5" id="KW-0808">Transferase</keyword>
<dbReference type="InterPro" id="IPR017907">
    <property type="entry name" value="Znf_RING_CS"/>
</dbReference>
<evidence type="ECO:0000256" key="8">
    <source>
        <dbReference type="ARBA" id="ARBA00022771"/>
    </source>
</evidence>
<keyword evidence="10" id="KW-0862">Zinc</keyword>
<dbReference type="Proteomes" id="UP000472268">
    <property type="component" value="Chromosome 12"/>
</dbReference>
<evidence type="ECO:0000256" key="6">
    <source>
        <dbReference type="ARBA" id="ARBA00022703"/>
    </source>
</evidence>
<dbReference type="EC" id="2.3.2.27" evidence="3"/>
<evidence type="ECO:0000256" key="10">
    <source>
        <dbReference type="ARBA" id="ARBA00022833"/>
    </source>
</evidence>
<dbReference type="InterPro" id="IPR050784">
    <property type="entry name" value="IAP"/>
</dbReference>
<dbReference type="GO" id="GO:0005737">
    <property type="term" value="C:cytoplasm"/>
    <property type="evidence" value="ECO:0007669"/>
    <property type="project" value="UniProtKB-SubCell"/>
</dbReference>
<evidence type="ECO:0000259" key="14">
    <source>
        <dbReference type="PROSITE" id="PS50089"/>
    </source>
</evidence>
<reference evidence="15" key="2">
    <citation type="submission" date="2025-08" db="UniProtKB">
        <authorList>
            <consortium name="Ensembl"/>
        </authorList>
    </citation>
    <scope>IDENTIFICATION</scope>
</reference>
<name>A0A673U7B6_SURSU</name>
<dbReference type="PANTHER" id="PTHR10044">
    <property type="entry name" value="INHIBITOR OF APOPTOSIS"/>
    <property type="match status" value="1"/>
</dbReference>
<dbReference type="Gene3D" id="1.10.533.10">
    <property type="entry name" value="Death Domain, Fas"/>
    <property type="match status" value="1"/>
</dbReference>
<evidence type="ECO:0000256" key="3">
    <source>
        <dbReference type="ARBA" id="ARBA00012483"/>
    </source>
</evidence>
<evidence type="ECO:0000256" key="2">
    <source>
        <dbReference type="ARBA" id="ARBA00004496"/>
    </source>
</evidence>
<dbReference type="SUPFAM" id="SSF57850">
    <property type="entry name" value="RING/U-box"/>
    <property type="match status" value="1"/>
</dbReference>
<evidence type="ECO:0000256" key="11">
    <source>
        <dbReference type="ARBA" id="ARBA00022843"/>
    </source>
</evidence>
<keyword evidence="16" id="KW-1185">Reference proteome</keyword>
<dbReference type="InterPro" id="IPR011029">
    <property type="entry name" value="DEATH-like_dom_sf"/>
</dbReference>
<keyword evidence="6" id="KW-0053">Apoptosis</keyword>
<dbReference type="GO" id="GO:0043066">
    <property type="term" value="P:negative regulation of apoptotic process"/>
    <property type="evidence" value="ECO:0007669"/>
    <property type="project" value="TreeGrafter"/>
</dbReference>
<sequence>MFLHPGHRVRVQGPDIQRPMCWEVPAPTASSCGRHTLRPLSYPPPRSLRPCLHHPQATLASGSGTGHQMGHSACWWLPGPGHSPCRDFLWETGWLWASARRSFRDVCRPWQQMAGVARTATGHLEDQLLSAWVLSRPHPEERPSWKVPRSQVRVGHPGQDRLPCTLPEGGSPAPPHPVQKVEVCGGTWGNPGEPRLRRCGWVPPGARDAEEQLQRLQEERTYKVCVDHSVGAVLVPCGHLVCADCAPALRLCPLCRAPIRSCVHAFLP</sequence>
<keyword evidence="9" id="KW-0833">Ubl conjugation pathway</keyword>
<evidence type="ECO:0000313" key="15">
    <source>
        <dbReference type="Ensembl" id="ENSSSUP00005021383.1"/>
    </source>
</evidence>
<keyword evidence="4" id="KW-0963">Cytoplasm</keyword>
<evidence type="ECO:0000256" key="4">
    <source>
        <dbReference type="ARBA" id="ARBA00022490"/>
    </source>
</evidence>
<evidence type="ECO:0000256" key="1">
    <source>
        <dbReference type="ARBA" id="ARBA00000900"/>
    </source>
</evidence>
<dbReference type="GO" id="GO:0005634">
    <property type="term" value="C:nucleus"/>
    <property type="evidence" value="ECO:0007669"/>
    <property type="project" value="TreeGrafter"/>
</dbReference>
<dbReference type="FunFam" id="1.10.1170.10:FF:000002">
    <property type="entry name" value="Baculoviral IAP repeat containing 7"/>
    <property type="match status" value="1"/>
</dbReference>
<evidence type="ECO:0000256" key="9">
    <source>
        <dbReference type="ARBA" id="ARBA00022786"/>
    </source>
</evidence>
<evidence type="ECO:0000256" key="12">
    <source>
        <dbReference type="PROSITE-ProRule" id="PRU00175"/>
    </source>
</evidence>
<protein>
    <recommendedName>
        <fullName evidence="3">RING-type E3 ubiquitin transferase</fullName>
        <ecNumber evidence="3">2.3.2.27</ecNumber>
    </recommendedName>
</protein>
<dbReference type="GO" id="GO:0051726">
    <property type="term" value="P:regulation of cell cycle"/>
    <property type="evidence" value="ECO:0007669"/>
    <property type="project" value="TreeGrafter"/>
</dbReference>
<dbReference type="AlphaFoldDB" id="A0A673U7B6"/>
<proteinExistence type="predicted"/>
<evidence type="ECO:0000313" key="16">
    <source>
        <dbReference type="Proteomes" id="UP000472268"/>
    </source>
</evidence>
<dbReference type="Pfam" id="PF13920">
    <property type="entry name" value="zf-C3HC4_3"/>
    <property type="match status" value="1"/>
</dbReference>
<keyword evidence="7" id="KW-0479">Metal-binding</keyword>